<dbReference type="OrthoDB" id="5563016at2759"/>
<dbReference type="AlphaFoldDB" id="A0A4C1XA51"/>
<keyword evidence="3" id="KW-1185">Reference proteome</keyword>
<name>A0A4C1XA51_EUMVA</name>
<gene>
    <name evidence="2" type="ORF">EVAR_54644_1</name>
</gene>
<feature type="region of interest" description="Disordered" evidence="1">
    <location>
        <begin position="24"/>
        <end position="67"/>
    </location>
</feature>
<comment type="caution">
    <text evidence="2">The sequence shown here is derived from an EMBL/GenBank/DDBJ whole genome shotgun (WGS) entry which is preliminary data.</text>
</comment>
<evidence type="ECO:0000313" key="3">
    <source>
        <dbReference type="Proteomes" id="UP000299102"/>
    </source>
</evidence>
<evidence type="ECO:0000313" key="2">
    <source>
        <dbReference type="EMBL" id="GBP59209.1"/>
    </source>
</evidence>
<dbReference type="Proteomes" id="UP000299102">
    <property type="component" value="Unassembled WGS sequence"/>
</dbReference>
<dbReference type="STRING" id="151549.A0A4C1XA51"/>
<accession>A0A4C1XA51</accession>
<organism evidence="2 3">
    <name type="scientific">Eumeta variegata</name>
    <name type="common">Bagworm moth</name>
    <name type="synonym">Eumeta japonica</name>
    <dbReference type="NCBI Taxonomy" id="151549"/>
    <lineage>
        <taxon>Eukaryota</taxon>
        <taxon>Metazoa</taxon>
        <taxon>Ecdysozoa</taxon>
        <taxon>Arthropoda</taxon>
        <taxon>Hexapoda</taxon>
        <taxon>Insecta</taxon>
        <taxon>Pterygota</taxon>
        <taxon>Neoptera</taxon>
        <taxon>Endopterygota</taxon>
        <taxon>Lepidoptera</taxon>
        <taxon>Glossata</taxon>
        <taxon>Ditrysia</taxon>
        <taxon>Tineoidea</taxon>
        <taxon>Psychidae</taxon>
        <taxon>Oiketicinae</taxon>
        <taxon>Eumeta</taxon>
    </lineage>
</organism>
<feature type="compositionally biased region" description="Basic and acidic residues" evidence="1">
    <location>
        <begin position="42"/>
        <end position="56"/>
    </location>
</feature>
<dbReference type="EMBL" id="BGZK01000755">
    <property type="protein sequence ID" value="GBP59209.1"/>
    <property type="molecule type" value="Genomic_DNA"/>
</dbReference>
<protein>
    <submittedName>
        <fullName evidence="2">Uncharacterized protein</fullName>
    </submittedName>
</protein>
<sequence length="256" mass="27280">MEVRGARQLAIIRLARRARVRRRAAAGADVGGAHRPRRQPKKEKLENGGEVVRPERPNSLNAGKTPRRICYQGDVGGYGDSAVGMGSGAGGAMGAGGGAAGGSEEPLVLSELPEPPIALSEIGPIPPPPMFSSPSPTRHHVLPHPITHQLSDLGFNISNVTSSQRQFALLPTRSAARARGNLFNREVPQEMPAAGPSPCQFQTAAAQTEDPHLVIVPSLFPCLNVVHPRPRDRRRPPRRGLPTACFINHASCGARF</sequence>
<evidence type="ECO:0000256" key="1">
    <source>
        <dbReference type="SAM" id="MobiDB-lite"/>
    </source>
</evidence>
<proteinExistence type="predicted"/>
<reference evidence="2 3" key="1">
    <citation type="journal article" date="2019" name="Commun. Biol.">
        <title>The bagworm genome reveals a unique fibroin gene that provides high tensile strength.</title>
        <authorList>
            <person name="Kono N."/>
            <person name="Nakamura H."/>
            <person name="Ohtoshi R."/>
            <person name="Tomita M."/>
            <person name="Numata K."/>
            <person name="Arakawa K."/>
        </authorList>
    </citation>
    <scope>NUCLEOTIDE SEQUENCE [LARGE SCALE GENOMIC DNA]</scope>
</reference>